<gene>
    <name evidence="1" type="ORF">CXU22_03455</name>
</gene>
<dbReference type="RefSeq" id="WP_146016601.1">
    <property type="nucleotide sequence ID" value="NZ_PJKA01000006.1"/>
</dbReference>
<evidence type="ECO:0008006" key="3">
    <source>
        <dbReference type="Google" id="ProtNLM"/>
    </source>
</evidence>
<evidence type="ECO:0000313" key="1">
    <source>
        <dbReference type="EMBL" id="PNC18865.1"/>
    </source>
</evidence>
<organism evidence="1 2">
    <name type="scientific">Akkermansia muciniphila</name>
    <dbReference type="NCBI Taxonomy" id="239935"/>
    <lineage>
        <taxon>Bacteria</taxon>
        <taxon>Pseudomonadati</taxon>
        <taxon>Verrucomicrobiota</taxon>
        <taxon>Verrucomicrobiia</taxon>
        <taxon>Verrucomicrobiales</taxon>
        <taxon>Akkermansiaceae</taxon>
        <taxon>Akkermansia</taxon>
    </lineage>
</organism>
<evidence type="ECO:0000313" key="2">
    <source>
        <dbReference type="Proteomes" id="UP000236000"/>
    </source>
</evidence>
<dbReference type="EMBL" id="PJKA01000006">
    <property type="protein sequence ID" value="PNC18865.1"/>
    <property type="molecule type" value="Genomic_DNA"/>
</dbReference>
<dbReference type="Proteomes" id="UP000236000">
    <property type="component" value="Unassembled WGS sequence"/>
</dbReference>
<dbReference type="AlphaFoldDB" id="A0A2N8HF55"/>
<reference evidence="1 2" key="1">
    <citation type="journal article" date="2017" name="BMC Genomics">
        <title>Genome sequencing of 39 Akkermansia muciniphila isolates reveals its population structure, genomic and functional diverisity, and global distribution in mammalian gut microbiotas.</title>
        <authorList>
            <person name="Guo X."/>
            <person name="Li S."/>
            <person name="Zhang J."/>
            <person name="Wu F."/>
            <person name="Li X."/>
            <person name="Wu D."/>
            <person name="Zhang M."/>
            <person name="Ou Z."/>
            <person name="Jie Z."/>
            <person name="Yan Q."/>
            <person name="Li P."/>
            <person name="Yi J."/>
            <person name="Peng Y."/>
        </authorList>
    </citation>
    <scope>NUCLEOTIDE SEQUENCE [LARGE SCALE GENOMIC DNA]</scope>
    <source>
        <strain evidence="1 2">GP24</strain>
    </source>
</reference>
<dbReference type="OrthoDB" id="204559at2"/>
<proteinExistence type="predicted"/>
<name>A0A2N8HF55_9BACT</name>
<comment type="caution">
    <text evidence="1">The sequence shown here is derived from an EMBL/GenBank/DDBJ whole genome shotgun (WGS) entry which is preliminary data.</text>
</comment>
<accession>A0A2N8HF55</accession>
<protein>
    <recommendedName>
        <fullName evidence="3">Glycosyltransferase</fullName>
    </recommendedName>
</protein>
<sequence length="215" mass="23955">MMYRILIVSLPGSPKREVMAGRLSAQHLSWDWVDGVRIASMDDIPWEERNELEAYCVPRLKEAPEYVCRATGCKRAMLRAVDKAATCAEDWVLILQDDAVLAADFDSKLSELLGRVPYEAGCVMLHRAGGGVKEVDGWTQVTGDVRSMTAFVLRPSFALVMSEALRNWGGEEDRIWVRLARQGEVILSPSPQLVSCTQQGSDIIGGIPELRGYWK</sequence>